<gene>
    <name evidence="2" type="primary">pomA_1</name>
    <name evidence="2" type="ORF">IMCC3135_05700</name>
</gene>
<keyword evidence="3" id="KW-1185">Reference proteome</keyword>
<dbReference type="Proteomes" id="UP000250079">
    <property type="component" value="Chromosome"/>
</dbReference>
<dbReference type="AlphaFoldDB" id="A0A2Z2NIS2"/>
<evidence type="ECO:0000313" key="3">
    <source>
        <dbReference type="Proteomes" id="UP000250079"/>
    </source>
</evidence>
<feature type="transmembrane region" description="Helical" evidence="1">
    <location>
        <begin position="160"/>
        <end position="181"/>
    </location>
</feature>
<accession>A0A2Z2NIS2</accession>
<feature type="transmembrane region" description="Helical" evidence="1">
    <location>
        <begin position="49"/>
        <end position="68"/>
    </location>
</feature>
<proteinExistence type="predicted"/>
<evidence type="ECO:0000256" key="1">
    <source>
        <dbReference type="SAM" id="Phobius"/>
    </source>
</evidence>
<feature type="transmembrane region" description="Helical" evidence="1">
    <location>
        <begin position="22"/>
        <end position="43"/>
    </location>
</feature>
<evidence type="ECO:0000313" key="2">
    <source>
        <dbReference type="EMBL" id="ASJ71252.1"/>
    </source>
</evidence>
<dbReference type="EMBL" id="CP018632">
    <property type="protein sequence ID" value="ASJ71252.1"/>
    <property type="molecule type" value="Genomic_DNA"/>
</dbReference>
<protein>
    <submittedName>
        <fullName evidence="2">Chemotaxis protein PomA</fullName>
    </submittedName>
</protein>
<keyword evidence="1" id="KW-0812">Transmembrane</keyword>
<feature type="transmembrane region" description="Helical" evidence="1">
    <location>
        <begin position="187"/>
        <end position="211"/>
    </location>
</feature>
<dbReference type="KEGG" id="gai:IMCC3135_05700"/>
<organism evidence="2 3">
    <name type="scientific">Granulosicoccus antarcticus IMCC3135</name>
    <dbReference type="NCBI Taxonomy" id="1192854"/>
    <lineage>
        <taxon>Bacteria</taxon>
        <taxon>Pseudomonadati</taxon>
        <taxon>Pseudomonadota</taxon>
        <taxon>Gammaproteobacteria</taxon>
        <taxon>Chromatiales</taxon>
        <taxon>Granulosicoccaceae</taxon>
        <taxon>Granulosicoccus</taxon>
    </lineage>
</organism>
<name>A0A2Z2NIS2_9GAMM</name>
<sequence length="257" mass="27977">MSLTTSEELFVRKQQSVEVWQVIPLILAAALLTIGLAMFLSGTEKLIDVVQPVIVVFGGALAGLLVTFSTNHIGQALQLALVRGVRGGTAPEQMVRALLKICEVSRRDGLLGVADIRSNSDQVEEICFLIGQASDETAIRFALERRLASERLYHQMTADVFLFTGIYAVLIGILGTLLLYVSQAEPGVVGATFLPFVCGVSLAILMCVLLGRLRAANMRELIIAEVAYRGGAMILEDNNVQRLWNQLNLLVPPGMRR</sequence>
<reference evidence="2 3" key="1">
    <citation type="submission" date="2016-12" db="EMBL/GenBank/DDBJ databases">
        <authorList>
            <person name="Song W.-J."/>
            <person name="Kurnit D.M."/>
        </authorList>
    </citation>
    <scope>NUCLEOTIDE SEQUENCE [LARGE SCALE GENOMIC DNA]</scope>
    <source>
        <strain evidence="2 3">IMCC3135</strain>
    </source>
</reference>
<keyword evidence="1" id="KW-1133">Transmembrane helix</keyword>
<keyword evidence="1" id="KW-0472">Membrane</keyword>